<evidence type="ECO:0000313" key="3">
    <source>
        <dbReference type="Proteomes" id="UP000594468"/>
    </source>
</evidence>
<dbReference type="InterPro" id="IPR013096">
    <property type="entry name" value="Cupin_2"/>
</dbReference>
<evidence type="ECO:0000313" key="2">
    <source>
        <dbReference type="EMBL" id="QPC83711.1"/>
    </source>
</evidence>
<evidence type="ECO:0000259" key="1">
    <source>
        <dbReference type="Pfam" id="PF07883"/>
    </source>
</evidence>
<dbReference type="RefSeq" id="WP_195171775.1">
    <property type="nucleotide sequence ID" value="NZ_CP062983.1"/>
</dbReference>
<organism evidence="2 3">
    <name type="scientific">Phototrophicus methaneseepsis</name>
    <dbReference type="NCBI Taxonomy" id="2710758"/>
    <lineage>
        <taxon>Bacteria</taxon>
        <taxon>Bacillati</taxon>
        <taxon>Chloroflexota</taxon>
        <taxon>Candidatus Thermofontia</taxon>
        <taxon>Phototrophicales</taxon>
        <taxon>Phototrophicaceae</taxon>
        <taxon>Phototrophicus</taxon>
    </lineage>
</organism>
<name>A0A7S8EB54_9CHLR</name>
<protein>
    <submittedName>
        <fullName evidence="2">Cupin domain-containing protein</fullName>
    </submittedName>
</protein>
<dbReference type="AlphaFoldDB" id="A0A7S8EB54"/>
<dbReference type="SUPFAM" id="SSF51182">
    <property type="entry name" value="RmlC-like cupins"/>
    <property type="match status" value="1"/>
</dbReference>
<sequence length="109" mass="12123">MSDYTLIPALEELIDVIQPDSIVSRTFHRDCQFKTILFGFDAGQELSEHTSSQAAIIQIVKGDATVTLGEDTHELTAGAWVHMPPRLKHSITAKTPLLMLLLMFETTNI</sequence>
<dbReference type="CDD" id="cd02230">
    <property type="entry name" value="cupin_HP0902-like"/>
    <property type="match status" value="1"/>
</dbReference>
<dbReference type="Gene3D" id="2.60.120.10">
    <property type="entry name" value="Jelly Rolls"/>
    <property type="match status" value="1"/>
</dbReference>
<dbReference type="EMBL" id="CP062983">
    <property type="protein sequence ID" value="QPC83711.1"/>
    <property type="molecule type" value="Genomic_DNA"/>
</dbReference>
<dbReference type="Pfam" id="PF07883">
    <property type="entry name" value="Cupin_2"/>
    <property type="match status" value="1"/>
</dbReference>
<gene>
    <name evidence="2" type="ORF">G4Y79_04840</name>
</gene>
<dbReference type="KEGG" id="pmet:G4Y79_04840"/>
<dbReference type="InterPro" id="IPR014710">
    <property type="entry name" value="RmlC-like_jellyroll"/>
</dbReference>
<accession>A0A7S8EB54</accession>
<dbReference type="InterPro" id="IPR011051">
    <property type="entry name" value="RmlC_Cupin_sf"/>
</dbReference>
<reference evidence="2 3" key="1">
    <citation type="submission" date="2020-02" db="EMBL/GenBank/DDBJ databases">
        <authorList>
            <person name="Zheng R.K."/>
            <person name="Sun C.M."/>
        </authorList>
    </citation>
    <scope>NUCLEOTIDE SEQUENCE [LARGE SCALE GENOMIC DNA]</scope>
    <source>
        <strain evidence="3">rifampicinis</strain>
    </source>
</reference>
<keyword evidence="3" id="KW-1185">Reference proteome</keyword>
<dbReference type="Proteomes" id="UP000594468">
    <property type="component" value="Chromosome"/>
</dbReference>
<feature type="domain" description="Cupin type-2" evidence="1">
    <location>
        <begin position="38"/>
        <end position="100"/>
    </location>
</feature>
<dbReference type="PANTHER" id="PTHR37694:SF1">
    <property type="entry name" value="SLR8022 PROTEIN"/>
    <property type="match status" value="1"/>
</dbReference>
<dbReference type="PANTHER" id="PTHR37694">
    <property type="entry name" value="SLR8022 PROTEIN"/>
    <property type="match status" value="1"/>
</dbReference>
<proteinExistence type="predicted"/>